<evidence type="ECO:0000256" key="2">
    <source>
        <dbReference type="ARBA" id="ARBA00005979"/>
    </source>
</evidence>
<comment type="cofactor">
    <cofactor evidence="1">
        <name>FMN</name>
        <dbReference type="ChEBI" id="CHEBI:58210"/>
    </cofactor>
</comment>
<dbReference type="AlphaFoldDB" id="A0A975R2G2"/>
<dbReference type="SUPFAM" id="SSF51395">
    <property type="entry name" value="FMN-linked oxidoreductases"/>
    <property type="match status" value="1"/>
</dbReference>
<dbReference type="KEGG" id="ajg:KKR91_08215"/>
<comment type="similarity">
    <text evidence="2">Belongs to the NADH:flavin oxidoreductase/NADH oxidase family.</text>
</comment>
<feature type="domain" description="NADH:flavin oxidoreductase/NADH oxidase N-terminal" evidence="5">
    <location>
        <begin position="33"/>
        <end position="365"/>
    </location>
</feature>
<evidence type="ECO:0000256" key="3">
    <source>
        <dbReference type="ARBA" id="ARBA00023002"/>
    </source>
</evidence>
<gene>
    <name evidence="6" type="ORF">KKR91_08215</name>
</gene>
<protein>
    <submittedName>
        <fullName evidence="6">Alkene reductase</fullName>
    </submittedName>
</protein>
<dbReference type="InterPro" id="IPR001155">
    <property type="entry name" value="OxRdtase_FMN_N"/>
</dbReference>
<dbReference type="InterPro" id="IPR013785">
    <property type="entry name" value="Aldolase_TIM"/>
</dbReference>
<dbReference type="Pfam" id="PF00724">
    <property type="entry name" value="Oxidored_FMN"/>
    <property type="match status" value="1"/>
</dbReference>
<dbReference type="Gene3D" id="3.20.20.70">
    <property type="entry name" value="Aldolase class I"/>
    <property type="match status" value="1"/>
</dbReference>
<reference evidence="6 7" key="1">
    <citation type="submission" date="2021-05" db="EMBL/GenBank/DDBJ databases">
        <title>Novel species in genus Arthrobacter.</title>
        <authorList>
            <person name="Zhang G."/>
        </authorList>
    </citation>
    <scope>NUCLEOTIDE SEQUENCE [LARGE SCALE GENOMIC DNA]</scope>
    <source>
        <strain evidence="7">zg-ZUI227</strain>
    </source>
</reference>
<dbReference type="EMBL" id="CP076022">
    <property type="protein sequence ID" value="QWC11509.1"/>
    <property type="molecule type" value="Genomic_DNA"/>
</dbReference>
<evidence type="ECO:0000256" key="4">
    <source>
        <dbReference type="SAM" id="MobiDB-lite"/>
    </source>
</evidence>
<sequence>MEYPQPDSRLSLSRPTPGLLQPLARPRERRLVNLFTPLPVGAMELPNRLVMAPMSRVRAGRDGVPTDIMVEHYRQRASMGLIISDGIYPSFTGQGNPLMPGLVTEEHVAGWKRVTDAVHEAGGRIVAQLMHSGRVAHENINGGRQPVAPSAIALEGMAHTYDGKQPYPVPHALTEAELPGIVQDFVSAARNAMKAGFDGVELHGANGYLLQEFLSPVSNTRTDNYGGSPENRARLVIEAFRAVAEAIGAEHTGIRISPEHNIQGVLETDRADVTATYTALVTGIADLLPAYLSILHADPADELVQGLRRRFGGPVLLNTGFGTVTTRDDAIMLLEEDLADAVVVGRPAIANPDLVRRWQEDLPLNEIDQATVYTDGAAGYTDYPELAPVS</sequence>
<evidence type="ECO:0000259" key="5">
    <source>
        <dbReference type="Pfam" id="PF00724"/>
    </source>
</evidence>
<dbReference type="CDD" id="cd02933">
    <property type="entry name" value="OYE_like_FMN"/>
    <property type="match status" value="1"/>
</dbReference>
<feature type="region of interest" description="Disordered" evidence="4">
    <location>
        <begin position="1"/>
        <end position="21"/>
    </location>
</feature>
<dbReference type="PANTHER" id="PTHR22893:SF91">
    <property type="entry name" value="NADPH DEHYDROGENASE 2-RELATED"/>
    <property type="match status" value="1"/>
</dbReference>
<keyword evidence="3" id="KW-0560">Oxidoreductase</keyword>
<dbReference type="FunFam" id="3.20.20.70:FF:000059">
    <property type="entry name" value="N-ethylmaleimide reductase, FMN-linked"/>
    <property type="match status" value="1"/>
</dbReference>
<dbReference type="GO" id="GO:0010181">
    <property type="term" value="F:FMN binding"/>
    <property type="evidence" value="ECO:0007669"/>
    <property type="project" value="InterPro"/>
</dbReference>
<proteinExistence type="inferred from homology"/>
<accession>A0A975R2G2</accession>
<name>A0A975R2G2_9MICC</name>
<dbReference type="Proteomes" id="UP000676885">
    <property type="component" value="Chromosome"/>
</dbReference>
<dbReference type="InterPro" id="IPR045247">
    <property type="entry name" value="Oye-like"/>
</dbReference>
<evidence type="ECO:0000256" key="1">
    <source>
        <dbReference type="ARBA" id="ARBA00001917"/>
    </source>
</evidence>
<keyword evidence="7" id="KW-1185">Reference proteome</keyword>
<organism evidence="6 7">
    <name type="scientific">Arthrobacter jiangjiafuii</name>
    <dbReference type="NCBI Taxonomy" id="2817475"/>
    <lineage>
        <taxon>Bacteria</taxon>
        <taxon>Bacillati</taxon>
        <taxon>Actinomycetota</taxon>
        <taxon>Actinomycetes</taxon>
        <taxon>Micrococcales</taxon>
        <taxon>Micrococcaceae</taxon>
        <taxon>Arthrobacter</taxon>
    </lineage>
</organism>
<dbReference type="GO" id="GO:0005829">
    <property type="term" value="C:cytosol"/>
    <property type="evidence" value="ECO:0007669"/>
    <property type="project" value="UniProtKB-ARBA"/>
</dbReference>
<evidence type="ECO:0000313" key="6">
    <source>
        <dbReference type="EMBL" id="QWC11509.1"/>
    </source>
</evidence>
<dbReference type="PANTHER" id="PTHR22893">
    <property type="entry name" value="NADH OXIDOREDUCTASE-RELATED"/>
    <property type="match status" value="1"/>
</dbReference>
<dbReference type="GO" id="GO:0016628">
    <property type="term" value="F:oxidoreductase activity, acting on the CH-CH group of donors, NAD or NADP as acceptor"/>
    <property type="evidence" value="ECO:0007669"/>
    <property type="project" value="UniProtKB-ARBA"/>
</dbReference>
<evidence type="ECO:0000313" key="7">
    <source>
        <dbReference type="Proteomes" id="UP000676885"/>
    </source>
</evidence>